<dbReference type="Gene3D" id="3.40.190.290">
    <property type="match status" value="1"/>
</dbReference>
<name>A0A9P1NIA3_BACAS</name>
<evidence type="ECO:0000259" key="5">
    <source>
        <dbReference type="PROSITE" id="PS50931"/>
    </source>
</evidence>
<dbReference type="GO" id="GO:0005829">
    <property type="term" value="C:cytosol"/>
    <property type="evidence" value="ECO:0007669"/>
    <property type="project" value="TreeGrafter"/>
</dbReference>
<evidence type="ECO:0000313" key="6">
    <source>
        <dbReference type="EMBL" id="CBI43404.1"/>
    </source>
</evidence>
<reference evidence="7" key="2">
    <citation type="journal article" date="2011" name="J. Biotechnol.">
        <title>Genome sequence of B. amyloliquefaciens type strain DSM7(T) reveals differences to plant-associated B. amyloliquefaciens FZB42.</title>
        <authorList>
            <person name="Ruckert C."/>
            <person name="Blom J."/>
            <person name="Chen X."/>
            <person name="Reva O."/>
            <person name="Borriss R."/>
        </authorList>
    </citation>
    <scope>NUCLEOTIDE SEQUENCE [LARGE SCALE GENOMIC DNA]</scope>
    <source>
        <strain evidence="7">DSM 7</strain>
    </source>
</reference>
<evidence type="ECO:0000256" key="3">
    <source>
        <dbReference type="ARBA" id="ARBA00023125"/>
    </source>
</evidence>
<accession>A0A9P1NIA3</accession>
<evidence type="ECO:0000256" key="2">
    <source>
        <dbReference type="ARBA" id="ARBA00023015"/>
    </source>
</evidence>
<dbReference type="InterPro" id="IPR036390">
    <property type="entry name" value="WH_DNA-bd_sf"/>
</dbReference>
<dbReference type="GO" id="GO:0003700">
    <property type="term" value="F:DNA-binding transcription factor activity"/>
    <property type="evidence" value="ECO:0007669"/>
    <property type="project" value="InterPro"/>
</dbReference>
<dbReference type="EMBL" id="FN597644">
    <property type="protein sequence ID" value="CBI43404.1"/>
    <property type="molecule type" value="Genomic_DNA"/>
</dbReference>
<evidence type="ECO:0000313" key="7">
    <source>
        <dbReference type="Proteomes" id="UP000006562"/>
    </source>
</evidence>
<keyword evidence="3" id="KW-0238">DNA-binding</keyword>
<dbReference type="SUPFAM" id="SSF53850">
    <property type="entry name" value="Periplasmic binding protein-like II"/>
    <property type="match status" value="1"/>
</dbReference>
<protein>
    <submittedName>
        <fullName evidence="6">RBAM_022100</fullName>
    </submittedName>
</protein>
<evidence type="ECO:0000256" key="1">
    <source>
        <dbReference type="ARBA" id="ARBA00009437"/>
    </source>
</evidence>
<evidence type="ECO:0000256" key="4">
    <source>
        <dbReference type="ARBA" id="ARBA00023163"/>
    </source>
</evidence>
<organism evidence="6 7">
    <name type="scientific">Bacillus amyloliquefaciens (strain ATCC 23350 / DSM 7 / BCRC 11601 / CCUG 28519 / NBRC 15535 / NRRL B-14393 / F)</name>
    <dbReference type="NCBI Taxonomy" id="692420"/>
    <lineage>
        <taxon>Bacteria</taxon>
        <taxon>Bacillati</taxon>
        <taxon>Bacillota</taxon>
        <taxon>Bacilli</taxon>
        <taxon>Bacillales</taxon>
        <taxon>Bacillaceae</taxon>
        <taxon>Bacillus</taxon>
        <taxon>Bacillus amyloliquefaciens group</taxon>
    </lineage>
</organism>
<reference evidence="6 7" key="1">
    <citation type="journal article" date="2011" name="Int. J. Syst. Evol. Microbiol.">
        <title>Relationship of Bacillus amyloliquefaciens clades associated with strains DSM 7T and FZB42T: a proposal for Bacillus amyloliquefaciens subsp. amyloliquefaciens subsp. nov. and Bacillus amyloliquefaciens subsp. plantarum subsp. nov. based on complete genome sequence comparisons.</title>
        <authorList>
            <person name="Borriss R."/>
            <person name="Chen X.H."/>
            <person name="Rueckert C."/>
            <person name="Blom J."/>
            <person name="Becker A."/>
            <person name="Baumgarth B."/>
            <person name="Fan B."/>
            <person name="Pukall R."/>
            <person name="Schumann P."/>
            <person name="Sproer C."/>
            <person name="Junge H."/>
            <person name="Vater J."/>
            <person name="Puhler A."/>
            <person name="Klenk H.P."/>
        </authorList>
    </citation>
    <scope>NUCLEOTIDE SEQUENCE [LARGE SCALE GENOMIC DNA]</scope>
    <source>
        <strain evidence="7">DSM 7</strain>
    </source>
</reference>
<dbReference type="Pfam" id="PF00126">
    <property type="entry name" value="HTH_1"/>
    <property type="match status" value="1"/>
</dbReference>
<dbReference type="InterPro" id="IPR005119">
    <property type="entry name" value="LysR_subst-bd"/>
</dbReference>
<dbReference type="InterPro" id="IPR000847">
    <property type="entry name" value="LysR_HTH_N"/>
</dbReference>
<dbReference type="PROSITE" id="PS50931">
    <property type="entry name" value="HTH_LYSR"/>
    <property type="match status" value="1"/>
</dbReference>
<dbReference type="GO" id="GO:0003677">
    <property type="term" value="F:DNA binding"/>
    <property type="evidence" value="ECO:0007669"/>
    <property type="project" value="UniProtKB-KW"/>
</dbReference>
<keyword evidence="7" id="KW-1185">Reference proteome</keyword>
<dbReference type="InterPro" id="IPR050950">
    <property type="entry name" value="HTH-type_LysR_regulators"/>
</dbReference>
<sequence length="292" mass="33133">MDLKKHLAFIKTVESGSLTQAAAILNYTQPNISQMISKLEEEYGFPLLIRQRHGVRPTANGLKVLHIMKEIQKNYEKLSETVDNINGLERGEIRLGTVTSVAVKWLPKILREFNVLYPSIKVHLFEGNSTELEEWLKDDQVDAAIGTSHSGKRHFYPLAEDPIVVVMSPQHELAQCETVPLHVMESVKCIVPYPETHFDVLKVLKEEKITPRIAYQIRGDEAIIAMVRNNLGISLLPQLLVNDCDVLIKRLDRYVCRQIGILTARAKETQTPSVQKLIQCIKEWVAIHQASV</sequence>
<dbReference type="Pfam" id="PF03466">
    <property type="entry name" value="LysR_substrate"/>
    <property type="match status" value="1"/>
</dbReference>
<keyword evidence="2" id="KW-0805">Transcription regulation</keyword>
<dbReference type="PANTHER" id="PTHR30419:SF28">
    <property type="entry name" value="HTH-TYPE TRANSCRIPTIONAL REGULATOR BSDA"/>
    <property type="match status" value="1"/>
</dbReference>
<gene>
    <name evidence="6" type="primary">RBAM_022100</name>
    <name evidence="6" type="ordered locus">BAMF_2278</name>
</gene>
<feature type="domain" description="HTH lysR-type" evidence="5">
    <location>
        <begin position="1"/>
        <end position="58"/>
    </location>
</feature>
<dbReference type="PRINTS" id="PR00039">
    <property type="entry name" value="HTHLYSR"/>
</dbReference>
<dbReference type="SUPFAM" id="SSF46785">
    <property type="entry name" value="Winged helix' DNA-binding domain"/>
    <property type="match status" value="1"/>
</dbReference>
<comment type="similarity">
    <text evidence="1">Belongs to the LysR transcriptional regulatory family.</text>
</comment>
<dbReference type="Proteomes" id="UP000006562">
    <property type="component" value="Chromosome"/>
</dbReference>
<dbReference type="PANTHER" id="PTHR30419">
    <property type="entry name" value="HTH-TYPE TRANSCRIPTIONAL REGULATOR YBHD"/>
    <property type="match status" value="1"/>
</dbReference>
<dbReference type="CDD" id="cd05466">
    <property type="entry name" value="PBP2_LTTR_substrate"/>
    <property type="match status" value="1"/>
</dbReference>
<dbReference type="KEGG" id="bao:BAMF_2278"/>
<dbReference type="InterPro" id="IPR036388">
    <property type="entry name" value="WH-like_DNA-bd_sf"/>
</dbReference>
<keyword evidence="4" id="KW-0804">Transcription</keyword>
<dbReference type="RefSeq" id="WP_013352779.1">
    <property type="nucleotide sequence ID" value="NC_014551.1"/>
</dbReference>
<dbReference type="Gene3D" id="1.10.10.10">
    <property type="entry name" value="Winged helix-like DNA-binding domain superfamily/Winged helix DNA-binding domain"/>
    <property type="match status" value="1"/>
</dbReference>
<dbReference type="AlphaFoldDB" id="A0A9P1NIA3"/>
<proteinExistence type="inferred from homology"/>